<dbReference type="InParanoid" id="G0VEZ6"/>
<keyword evidence="2 6" id="KW-0812">Transmembrane</keyword>
<keyword evidence="9" id="KW-1185">Reference proteome</keyword>
<feature type="region of interest" description="Disordered" evidence="5">
    <location>
        <begin position="1"/>
        <end position="37"/>
    </location>
</feature>
<keyword evidence="4 6" id="KW-0472">Membrane</keyword>
<dbReference type="OMA" id="HRACNTS"/>
<evidence type="ECO:0000256" key="1">
    <source>
        <dbReference type="ARBA" id="ARBA00004141"/>
    </source>
</evidence>
<feature type="transmembrane region" description="Helical" evidence="6">
    <location>
        <begin position="208"/>
        <end position="228"/>
    </location>
</feature>
<name>G0VEZ6_NAUCA</name>
<feature type="region of interest" description="Disordered" evidence="5">
    <location>
        <begin position="311"/>
        <end position="333"/>
    </location>
</feature>
<dbReference type="PANTHER" id="PTHR37451:SF1">
    <property type="entry name" value="MARVEL DOMAIN-CONTAINING PROTEIN"/>
    <property type="match status" value="1"/>
</dbReference>
<dbReference type="FunCoup" id="G0VEZ6">
    <property type="interactions" value="30"/>
</dbReference>
<dbReference type="Proteomes" id="UP000001640">
    <property type="component" value="Chromosome 4"/>
</dbReference>
<evidence type="ECO:0000313" key="9">
    <source>
        <dbReference type="Proteomes" id="UP000001640"/>
    </source>
</evidence>
<accession>G0VEZ6</accession>
<reference key="2">
    <citation type="submission" date="2011-08" db="EMBL/GenBank/DDBJ databases">
        <title>Genome sequence of Naumovozyma castellii.</title>
        <authorList>
            <person name="Gordon J.L."/>
            <person name="Armisen D."/>
            <person name="Proux-Wera E."/>
            <person name="OhEigeartaigh S.S."/>
            <person name="Byrne K.P."/>
            <person name="Wolfe K.H."/>
        </authorList>
    </citation>
    <scope>NUCLEOTIDE SEQUENCE</scope>
    <source>
        <strain>Type strain:CBS 4309</strain>
    </source>
</reference>
<dbReference type="STRING" id="1064592.G0VEZ6"/>
<evidence type="ECO:0000256" key="6">
    <source>
        <dbReference type="SAM" id="Phobius"/>
    </source>
</evidence>
<feature type="transmembrane region" description="Helical" evidence="6">
    <location>
        <begin position="130"/>
        <end position="153"/>
    </location>
</feature>
<dbReference type="RefSeq" id="XP_003675979.1">
    <property type="nucleotide sequence ID" value="XM_003675931.1"/>
</dbReference>
<evidence type="ECO:0000259" key="7">
    <source>
        <dbReference type="Pfam" id="PF01284"/>
    </source>
</evidence>
<dbReference type="InterPro" id="IPR008253">
    <property type="entry name" value="Marvel"/>
</dbReference>
<evidence type="ECO:0000256" key="3">
    <source>
        <dbReference type="ARBA" id="ARBA00022989"/>
    </source>
</evidence>
<dbReference type="EMBL" id="HE576755">
    <property type="protein sequence ID" value="CCC69615.1"/>
    <property type="molecule type" value="Genomic_DNA"/>
</dbReference>
<evidence type="ECO:0000256" key="5">
    <source>
        <dbReference type="SAM" id="MobiDB-lite"/>
    </source>
</evidence>
<evidence type="ECO:0000256" key="2">
    <source>
        <dbReference type="ARBA" id="ARBA00022692"/>
    </source>
</evidence>
<keyword evidence="3 6" id="KW-1133">Transmembrane helix</keyword>
<feature type="transmembrane region" description="Helical" evidence="6">
    <location>
        <begin position="103"/>
        <end position="124"/>
    </location>
</feature>
<dbReference type="AlphaFoldDB" id="G0VEZ6"/>
<proteinExistence type="predicted"/>
<comment type="subcellular location">
    <subcellularLocation>
        <location evidence="1">Membrane</location>
        <topology evidence="1">Multi-pass membrane protein</topology>
    </subcellularLocation>
</comment>
<gene>
    <name evidence="8" type="primary">NCAS0D00340</name>
    <name evidence="8" type="ordered locus">NCAS_0D00340</name>
</gene>
<dbReference type="GO" id="GO:0016020">
    <property type="term" value="C:membrane"/>
    <property type="evidence" value="ECO:0007669"/>
    <property type="project" value="UniProtKB-SubCell"/>
</dbReference>
<feature type="domain" description="MARVEL" evidence="7">
    <location>
        <begin position="68"/>
        <end position="225"/>
    </location>
</feature>
<organism evidence="8 9">
    <name type="scientific">Naumovozyma castellii</name>
    <name type="common">Yeast</name>
    <name type="synonym">Saccharomyces castellii</name>
    <dbReference type="NCBI Taxonomy" id="27288"/>
    <lineage>
        <taxon>Eukaryota</taxon>
        <taxon>Fungi</taxon>
        <taxon>Dikarya</taxon>
        <taxon>Ascomycota</taxon>
        <taxon>Saccharomycotina</taxon>
        <taxon>Saccharomycetes</taxon>
        <taxon>Saccharomycetales</taxon>
        <taxon>Saccharomycetaceae</taxon>
        <taxon>Naumovozyma</taxon>
    </lineage>
</organism>
<dbReference type="KEGG" id="ncs:NCAS_0D00340"/>
<dbReference type="Pfam" id="PF01284">
    <property type="entry name" value="MARVEL"/>
    <property type="match status" value="1"/>
</dbReference>
<dbReference type="PANTHER" id="PTHR37451">
    <property type="entry name" value="MARVEL DOMAIN"/>
    <property type="match status" value="1"/>
</dbReference>
<dbReference type="HOGENOM" id="CLU_061420_0_0_1"/>
<evidence type="ECO:0000313" key="8">
    <source>
        <dbReference type="EMBL" id="CCC69615.1"/>
    </source>
</evidence>
<protein>
    <recommendedName>
        <fullName evidence="7">MARVEL domain-containing protein</fullName>
    </recommendedName>
</protein>
<dbReference type="GeneID" id="96903224"/>
<sequence>MNTNENTTYQDPNVNTNPNYQHTETYNSANTGGNPNINYNAGVNQPSYGRQTAVTTGRRSWTEAMWCTTTLRILEFASSVLVFALLSFAIHDYHDHGNHKTNFGLAVGVISTFYLLAVMLGTLFAPQFVFAGVLLIAEGIVCLLWLCAFIVIAKSIGEHGCSNKTVAVYDPEFGSVPQFVSTGGEYNPFTGRYTTSNFHRACNTSKTAIAFAGFAFVLFVISCIFLGINVLRPIIRNIGGQGVWKDGSYLGSKFQRFTGLALDKPLGTSQRYDMEPGVVGGGTTAPMADTHTMTTAGDSTTHSYNQEKYTETGGHSAVTGNTAGDGTRHVEEV</sequence>
<dbReference type="OrthoDB" id="4065952at2759"/>
<feature type="transmembrane region" description="Helical" evidence="6">
    <location>
        <begin position="73"/>
        <end position="91"/>
    </location>
</feature>
<dbReference type="eggNOG" id="ENOG502RZI4">
    <property type="taxonomic scope" value="Eukaryota"/>
</dbReference>
<evidence type="ECO:0000256" key="4">
    <source>
        <dbReference type="ARBA" id="ARBA00023136"/>
    </source>
</evidence>
<reference evidence="8 9" key="1">
    <citation type="journal article" date="2011" name="Proc. Natl. Acad. Sci. U.S.A.">
        <title>Evolutionary erosion of yeast sex chromosomes by mating-type switching accidents.</title>
        <authorList>
            <person name="Gordon J.L."/>
            <person name="Armisen D."/>
            <person name="Proux-Wera E."/>
            <person name="Oheigeartaigh S.S."/>
            <person name="Byrne K.P."/>
            <person name="Wolfe K.H."/>
        </authorList>
    </citation>
    <scope>NUCLEOTIDE SEQUENCE [LARGE SCALE GENOMIC DNA]</scope>
    <source>
        <strain evidence="9">ATCC 76901 / BCRC 22586 / CBS 4309 / NBRC 1992 / NRRL Y-12630</strain>
    </source>
</reference>